<evidence type="ECO:0000313" key="4">
    <source>
        <dbReference type="Proteomes" id="UP000222542"/>
    </source>
</evidence>
<dbReference type="PANTHER" id="PTHR32285">
    <property type="entry name" value="PROTEIN TRICHOME BIREFRINGENCE-LIKE 9-RELATED"/>
    <property type="match status" value="1"/>
</dbReference>
<evidence type="ECO:0000259" key="2">
    <source>
        <dbReference type="Pfam" id="PF13839"/>
    </source>
</evidence>
<proteinExistence type="inferred from homology"/>
<dbReference type="Proteomes" id="UP000222542">
    <property type="component" value="Unassembled WGS sequence"/>
</dbReference>
<dbReference type="STRING" id="4072.A0A2G2YH76"/>
<dbReference type="InterPro" id="IPR026057">
    <property type="entry name" value="TBL_C"/>
</dbReference>
<dbReference type="GO" id="GO:0005794">
    <property type="term" value="C:Golgi apparatus"/>
    <property type="evidence" value="ECO:0000318"/>
    <property type="project" value="GO_Central"/>
</dbReference>
<gene>
    <name evidence="3" type="ORF">T459_28546</name>
</gene>
<dbReference type="Pfam" id="PF13839">
    <property type="entry name" value="PC-Esterase"/>
    <property type="match status" value="1"/>
</dbReference>
<dbReference type="InterPro" id="IPR029962">
    <property type="entry name" value="TBL"/>
</dbReference>
<dbReference type="EMBL" id="AYRZ02000011">
    <property type="protein sequence ID" value="PHT69059.1"/>
    <property type="molecule type" value="Genomic_DNA"/>
</dbReference>
<reference evidence="3 4" key="2">
    <citation type="journal article" date="2017" name="Genome Biol.">
        <title>New reference genome sequences of hot pepper reveal the massive evolution of plant disease-resistance genes by retroduplication.</title>
        <authorList>
            <person name="Kim S."/>
            <person name="Park J."/>
            <person name="Yeom S.I."/>
            <person name="Kim Y.M."/>
            <person name="Seo E."/>
            <person name="Kim K.T."/>
            <person name="Kim M.S."/>
            <person name="Lee J.M."/>
            <person name="Cheong K."/>
            <person name="Shin H.S."/>
            <person name="Kim S.B."/>
            <person name="Han K."/>
            <person name="Lee J."/>
            <person name="Park M."/>
            <person name="Lee H.A."/>
            <person name="Lee H.Y."/>
            <person name="Lee Y."/>
            <person name="Oh S."/>
            <person name="Lee J.H."/>
            <person name="Choi E."/>
            <person name="Choi E."/>
            <person name="Lee S.E."/>
            <person name="Jeon J."/>
            <person name="Kim H."/>
            <person name="Choi G."/>
            <person name="Song H."/>
            <person name="Lee J."/>
            <person name="Lee S.C."/>
            <person name="Kwon J.K."/>
            <person name="Lee H.Y."/>
            <person name="Koo N."/>
            <person name="Hong Y."/>
            <person name="Kim R.W."/>
            <person name="Kang W.H."/>
            <person name="Huh J.H."/>
            <person name="Kang B.C."/>
            <person name="Yang T.J."/>
            <person name="Lee Y.H."/>
            <person name="Bennetzen J.L."/>
            <person name="Choi D."/>
        </authorList>
    </citation>
    <scope>NUCLEOTIDE SEQUENCE [LARGE SCALE GENOMIC DNA]</scope>
    <source>
        <strain evidence="4">cv. CM334</strain>
    </source>
</reference>
<organism evidence="3 4">
    <name type="scientific">Capsicum annuum</name>
    <name type="common">Capsicum pepper</name>
    <dbReference type="NCBI Taxonomy" id="4072"/>
    <lineage>
        <taxon>Eukaryota</taxon>
        <taxon>Viridiplantae</taxon>
        <taxon>Streptophyta</taxon>
        <taxon>Embryophyta</taxon>
        <taxon>Tracheophyta</taxon>
        <taxon>Spermatophyta</taxon>
        <taxon>Magnoliopsida</taxon>
        <taxon>eudicotyledons</taxon>
        <taxon>Gunneridae</taxon>
        <taxon>Pentapetalae</taxon>
        <taxon>asterids</taxon>
        <taxon>lamiids</taxon>
        <taxon>Solanales</taxon>
        <taxon>Solanaceae</taxon>
        <taxon>Solanoideae</taxon>
        <taxon>Capsiceae</taxon>
        <taxon>Capsicum</taxon>
    </lineage>
</organism>
<sequence length="181" mass="20811">MGRSQLICTGGILMVTVQYSNDYKDDKNEALHTQYIFRTDVPHGGPAFHAAGTDIEVESVGRVLKLDSIKSGQIWREFDLLIFNTWLWYTRTLPGQQWDFVEVGGKLLKDMNRVEAFRAGLNTWARWVDTDVDTAKTKVFFQRTSPAHYHGSDWGEPAVNNCLNEITPDQHTQEDYQLLWT</sequence>
<dbReference type="AlphaFoldDB" id="A0A2G2YH76"/>
<comment type="caution">
    <text evidence="3">The sequence shown here is derived from an EMBL/GenBank/DDBJ whole genome shotgun (WGS) entry which is preliminary data.</text>
</comment>
<keyword evidence="4" id="KW-1185">Reference proteome</keyword>
<comment type="similarity">
    <text evidence="1">Belongs to the PC-esterase family. TBL subfamily.</text>
</comment>
<evidence type="ECO:0000256" key="1">
    <source>
        <dbReference type="ARBA" id="ARBA00007727"/>
    </source>
</evidence>
<accession>A0A2G2YH76</accession>
<dbReference type="GO" id="GO:0016413">
    <property type="term" value="F:O-acetyltransferase activity"/>
    <property type="evidence" value="ECO:0000318"/>
    <property type="project" value="GO_Central"/>
</dbReference>
<protein>
    <submittedName>
        <fullName evidence="3">Protein trichome birefringence-like 39</fullName>
    </submittedName>
</protein>
<feature type="domain" description="Trichome birefringence-like C-terminal" evidence="2">
    <location>
        <begin position="56"/>
        <end position="173"/>
    </location>
</feature>
<name>A0A2G2YH76_CAPAN</name>
<dbReference type="PANTHER" id="PTHR32285:SF36">
    <property type="entry name" value="PROTEIN TRICHOME BIREFRINGENCE-LIKE 38"/>
    <property type="match status" value="1"/>
</dbReference>
<dbReference type="Gramene" id="PHT69059">
    <property type="protein sequence ID" value="PHT69059"/>
    <property type="gene ID" value="T459_28546"/>
</dbReference>
<reference evidence="3 4" key="1">
    <citation type="journal article" date="2014" name="Nat. Genet.">
        <title>Genome sequence of the hot pepper provides insights into the evolution of pungency in Capsicum species.</title>
        <authorList>
            <person name="Kim S."/>
            <person name="Park M."/>
            <person name="Yeom S.I."/>
            <person name="Kim Y.M."/>
            <person name="Lee J.M."/>
            <person name="Lee H.A."/>
            <person name="Seo E."/>
            <person name="Choi J."/>
            <person name="Cheong K."/>
            <person name="Kim K.T."/>
            <person name="Jung K."/>
            <person name="Lee G.W."/>
            <person name="Oh S.K."/>
            <person name="Bae C."/>
            <person name="Kim S.B."/>
            <person name="Lee H.Y."/>
            <person name="Kim S.Y."/>
            <person name="Kim M.S."/>
            <person name="Kang B.C."/>
            <person name="Jo Y.D."/>
            <person name="Yang H.B."/>
            <person name="Jeong H.J."/>
            <person name="Kang W.H."/>
            <person name="Kwon J.K."/>
            <person name="Shin C."/>
            <person name="Lim J.Y."/>
            <person name="Park J.H."/>
            <person name="Huh J.H."/>
            <person name="Kim J.S."/>
            <person name="Kim B.D."/>
            <person name="Cohen O."/>
            <person name="Paran I."/>
            <person name="Suh M.C."/>
            <person name="Lee S.B."/>
            <person name="Kim Y.K."/>
            <person name="Shin Y."/>
            <person name="Noh S.J."/>
            <person name="Park J."/>
            <person name="Seo Y.S."/>
            <person name="Kwon S.Y."/>
            <person name="Kim H.A."/>
            <person name="Park J.M."/>
            <person name="Kim H.J."/>
            <person name="Choi S.B."/>
            <person name="Bosland P.W."/>
            <person name="Reeves G."/>
            <person name="Jo S.H."/>
            <person name="Lee B.W."/>
            <person name="Cho H.T."/>
            <person name="Choi H.S."/>
            <person name="Lee M.S."/>
            <person name="Yu Y."/>
            <person name="Do Choi Y."/>
            <person name="Park B.S."/>
            <person name="van Deynze A."/>
            <person name="Ashrafi H."/>
            <person name="Hill T."/>
            <person name="Kim W.T."/>
            <person name="Pai H.S."/>
            <person name="Ahn H.K."/>
            <person name="Yeam I."/>
            <person name="Giovannoni J.J."/>
            <person name="Rose J.K."/>
            <person name="Sorensen I."/>
            <person name="Lee S.J."/>
            <person name="Kim R.W."/>
            <person name="Choi I.Y."/>
            <person name="Choi B.S."/>
            <person name="Lim J.S."/>
            <person name="Lee Y.H."/>
            <person name="Choi D."/>
        </authorList>
    </citation>
    <scope>NUCLEOTIDE SEQUENCE [LARGE SCALE GENOMIC DNA]</scope>
    <source>
        <strain evidence="4">cv. CM334</strain>
    </source>
</reference>
<evidence type="ECO:0000313" key="3">
    <source>
        <dbReference type="EMBL" id="PHT69059.1"/>
    </source>
</evidence>